<gene>
    <name evidence="2" type="ORF">LKD42_09545</name>
</gene>
<dbReference type="InterPro" id="IPR027417">
    <property type="entry name" value="P-loop_NTPase"/>
</dbReference>
<feature type="domain" description="AAA-ATPase-like" evidence="1">
    <location>
        <begin position="16"/>
        <end position="207"/>
    </location>
</feature>
<protein>
    <submittedName>
        <fullName evidence="2">ATP-binding protein</fullName>
    </submittedName>
</protein>
<evidence type="ECO:0000313" key="2">
    <source>
        <dbReference type="EMBL" id="MCC2149496.1"/>
    </source>
</evidence>
<dbReference type="EMBL" id="JAJEQE010000031">
    <property type="protein sequence ID" value="MCC2149496.1"/>
    <property type="molecule type" value="Genomic_DNA"/>
</dbReference>
<keyword evidence="2" id="KW-0547">Nucleotide-binding</keyword>
<proteinExistence type="predicted"/>
<dbReference type="GO" id="GO:0005524">
    <property type="term" value="F:ATP binding"/>
    <property type="evidence" value="ECO:0007669"/>
    <property type="project" value="UniProtKB-KW"/>
</dbReference>
<comment type="caution">
    <text evidence="2">The sequence shown here is derived from an EMBL/GenBank/DDBJ whole genome shotgun (WGS) entry which is preliminary data.</text>
</comment>
<dbReference type="InterPro" id="IPR018631">
    <property type="entry name" value="AAA-ATPase-like_dom"/>
</dbReference>
<keyword evidence="2" id="KW-0067">ATP-binding</keyword>
<organism evidence="2 3">
    <name type="scientific">Hominisplanchenecus faecis</name>
    <dbReference type="NCBI Taxonomy" id="2885351"/>
    <lineage>
        <taxon>Bacteria</taxon>
        <taxon>Bacillati</taxon>
        <taxon>Bacillota</taxon>
        <taxon>Clostridia</taxon>
        <taxon>Lachnospirales</taxon>
        <taxon>Lachnospiraceae</taxon>
        <taxon>Hominisplanchenecus</taxon>
    </lineage>
</organism>
<evidence type="ECO:0000313" key="3">
    <source>
        <dbReference type="Proteomes" id="UP001299235"/>
    </source>
</evidence>
<accession>A0ABS8EWD6</accession>
<dbReference type="Pfam" id="PF08011">
    <property type="entry name" value="PDDEXK_9"/>
    <property type="match status" value="1"/>
</dbReference>
<dbReference type="Proteomes" id="UP001299235">
    <property type="component" value="Unassembled WGS sequence"/>
</dbReference>
<dbReference type="Pfam" id="PF09820">
    <property type="entry name" value="AAA-ATPase_like"/>
    <property type="match status" value="1"/>
</dbReference>
<keyword evidence="3" id="KW-1185">Reference proteome</keyword>
<reference evidence="2 3" key="1">
    <citation type="submission" date="2021-10" db="EMBL/GenBank/DDBJ databases">
        <title>Anaerobic single-cell dispensing facilitates the cultivation of human gut bacteria.</title>
        <authorList>
            <person name="Afrizal A."/>
        </authorList>
    </citation>
    <scope>NUCLEOTIDE SEQUENCE [LARGE SCALE GENOMIC DNA]</scope>
    <source>
        <strain evidence="2 3">CLA-AA-H246</strain>
    </source>
</reference>
<sequence>MGMFLNSIEPYDKYKTITKGLYFVDKTELLEELIPALEQEQRFFCITRPRRFGKTVMANMIASFFEKSEGGSDIFDRLKISEYPKYKEHLNKHDVVYIDFSEMPKECDSYKKYISRIEEGIYYDLREKYSDLYLKQEDAIWDIFSKIFNETKKKFIFVMDEWDAVFHMSFMTEKNREDYLLFLKLLLKGQSYVELAYMTGVLPIAKYSDGSELNMFLEYNMATRIRFSEYFGFSNKEVDKLYEKYLQNTKKPQIDREGLREWYDGYHTASGQRLYNPRSVVCALSDNQLSNYWVSSGKYDSVFSYVKNNIDDVQEDLVLMFAGEKIPSGIEEYAATAQQLDTKEEIYSAMVVYGLLTYDNGCVFIPNKELQGSYASMMKKEKSLGYIYRLANISNKMLQATLNKDTDTMAEILQYAHNTETPILSYNNEVELSAIVNLVYLSARDFYRIEREDKAGKGFVDFIFYPVRYEDKGIILELKVDQTPEEAIKQIKEKDYILRFKGKLGEHRQCPQNILAVGISYDKITKKHTCKIEELLINS</sequence>
<dbReference type="PANTHER" id="PTHR34825:SF1">
    <property type="entry name" value="AAA-ATPASE-LIKE DOMAIN-CONTAINING PROTEIN"/>
    <property type="match status" value="1"/>
</dbReference>
<dbReference type="SUPFAM" id="SSF52540">
    <property type="entry name" value="P-loop containing nucleoside triphosphate hydrolases"/>
    <property type="match status" value="1"/>
</dbReference>
<name>A0ABS8EWD6_9FIRM</name>
<evidence type="ECO:0000259" key="1">
    <source>
        <dbReference type="Pfam" id="PF09820"/>
    </source>
</evidence>
<dbReference type="RefSeq" id="WP_248835558.1">
    <property type="nucleotide sequence ID" value="NZ_JAJEQE010000031.1"/>
</dbReference>
<dbReference type="Gene3D" id="3.40.50.300">
    <property type="entry name" value="P-loop containing nucleotide triphosphate hydrolases"/>
    <property type="match status" value="1"/>
</dbReference>
<dbReference type="PANTHER" id="PTHR34825">
    <property type="entry name" value="CONSERVED PROTEIN, WITH A WEAK D-GALACTARATE DEHYDRATASE/ALTRONATE HYDROLASE DOMAIN"/>
    <property type="match status" value="1"/>
</dbReference>
<dbReference type="InterPro" id="IPR012547">
    <property type="entry name" value="PDDEXK_9"/>
</dbReference>